<comment type="caution">
    <text evidence="3">The sequence shown here is derived from an EMBL/GenBank/DDBJ whole genome shotgun (WGS) entry which is preliminary data.</text>
</comment>
<organism evidence="3 4">
    <name type="scientific">Pisum sativum</name>
    <name type="common">Garden pea</name>
    <name type="synonym">Lathyrus oleraceus</name>
    <dbReference type="NCBI Taxonomy" id="3888"/>
    <lineage>
        <taxon>Eukaryota</taxon>
        <taxon>Viridiplantae</taxon>
        <taxon>Streptophyta</taxon>
        <taxon>Embryophyta</taxon>
        <taxon>Tracheophyta</taxon>
        <taxon>Spermatophyta</taxon>
        <taxon>Magnoliopsida</taxon>
        <taxon>eudicotyledons</taxon>
        <taxon>Gunneridae</taxon>
        <taxon>Pentapetalae</taxon>
        <taxon>rosids</taxon>
        <taxon>fabids</taxon>
        <taxon>Fabales</taxon>
        <taxon>Fabaceae</taxon>
        <taxon>Papilionoideae</taxon>
        <taxon>50 kb inversion clade</taxon>
        <taxon>NPAAA clade</taxon>
        <taxon>Hologalegina</taxon>
        <taxon>IRL clade</taxon>
        <taxon>Fabeae</taxon>
        <taxon>Lathyrus</taxon>
    </lineage>
</organism>
<feature type="compositionally biased region" description="Polar residues" evidence="1">
    <location>
        <begin position="22"/>
        <end position="31"/>
    </location>
</feature>
<dbReference type="Gramene" id="Psat06G0300500-T1">
    <property type="protein sequence ID" value="KAI5397012.1"/>
    <property type="gene ID" value="KIW84_063005"/>
</dbReference>
<reference evidence="3 4" key="1">
    <citation type="journal article" date="2022" name="Nat. Genet.">
        <title>Improved pea reference genome and pan-genome highlight genomic features and evolutionary characteristics.</title>
        <authorList>
            <person name="Yang T."/>
            <person name="Liu R."/>
            <person name="Luo Y."/>
            <person name="Hu S."/>
            <person name="Wang D."/>
            <person name="Wang C."/>
            <person name="Pandey M.K."/>
            <person name="Ge S."/>
            <person name="Xu Q."/>
            <person name="Li N."/>
            <person name="Li G."/>
            <person name="Huang Y."/>
            <person name="Saxena R.K."/>
            <person name="Ji Y."/>
            <person name="Li M."/>
            <person name="Yan X."/>
            <person name="He Y."/>
            <person name="Liu Y."/>
            <person name="Wang X."/>
            <person name="Xiang C."/>
            <person name="Varshney R.K."/>
            <person name="Ding H."/>
            <person name="Gao S."/>
            <person name="Zong X."/>
        </authorList>
    </citation>
    <scope>NUCLEOTIDE SEQUENCE [LARGE SCALE GENOMIC DNA]</scope>
    <source>
        <strain evidence="3 4">cv. Zhongwan 6</strain>
    </source>
</reference>
<feature type="domain" description="Retrovirus-related Pol polyprotein from transposon TNT 1-94-like beta-barrel" evidence="2">
    <location>
        <begin position="45"/>
        <end position="117"/>
    </location>
</feature>
<name>A0A9D5A498_PEA</name>
<feature type="compositionally biased region" description="Basic and acidic residues" evidence="1">
    <location>
        <begin position="7"/>
        <end position="21"/>
    </location>
</feature>
<dbReference type="Proteomes" id="UP001058974">
    <property type="component" value="Chromosome 6"/>
</dbReference>
<gene>
    <name evidence="3" type="ORF">KIW84_063005</name>
</gene>
<evidence type="ECO:0000313" key="3">
    <source>
        <dbReference type="EMBL" id="KAI5397012.1"/>
    </source>
</evidence>
<feature type="region of interest" description="Disordered" evidence="1">
    <location>
        <begin position="1"/>
        <end position="31"/>
    </location>
</feature>
<dbReference type="InterPro" id="IPR054722">
    <property type="entry name" value="PolX-like_BBD"/>
</dbReference>
<evidence type="ECO:0000256" key="1">
    <source>
        <dbReference type="SAM" id="MobiDB-lite"/>
    </source>
</evidence>
<feature type="region of interest" description="Disordered" evidence="1">
    <location>
        <begin position="194"/>
        <end position="217"/>
    </location>
</feature>
<dbReference type="EMBL" id="JAMSHJ010000006">
    <property type="protein sequence ID" value="KAI5397012.1"/>
    <property type="molecule type" value="Genomic_DNA"/>
</dbReference>
<evidence type="ECO:0000259" key="2">
    <source>
        <dbReference type="Pfam" id="PF22936"/>
    </source>
</evidence>
<accession>A0A9D5A498</accession>
<feature type="compositionally biased region" description="Acidic residues" evidence="1">
    <location>
        <begin position="194"/>
        <end position="207"/>
    </location>
</feature>
<protein>
    <recommendedName>
        <fullName evidence="2">Retrovirus-related Pol polyprotein from transposon TNT 1-94-like beta-barrel domain-containing protein</fullName>
    </recommendedName>
</protein>
<sequence length="264" mass="29884">MSEAEAEDHTEVEAEAEDAHSTKQQSSVTTATNLDISNMNVQIGTMEHILQRSKKRMKFFSWHMWNFKLGNNHKLMVGGKGVVKIMLKGISYVVNDVHYILELKNNLLSVGQLQERGLDVLFKGGDRKTCSIFHPSRGKIAESVMSANRMFILLGESNDKTEKERCLQWNWEDVGYSGEESIKLEWENDYEDVENAEEAEEAEEDIDVVPSPNDSPTVETIATTGRVRKPPIWSADYVTGEGLSDIEEEANMARVEIENLAFMH</sequence>
<keyword evidence="4" id="KW-1185">Reference proteome</keyword>
<dbReference type="Pfam" id="PF22936">
    <property type="entry name" value="Pol_BBD"/>
    <property type="match status" value="1"/>
</dbReference>
<dbReference type="AlphaFoldDB" id="A0A9D5A498"/>
<evidence type="ECO:0000313" key="4">
    <source>
        <dbReference type="Proteomes" id="UP001058974"/>
    </source>
</evidence>
<proteinExistence type="predicted"/>